<evidence type="ECO:0000313" key="6">
    <source>
        <dbReference type="Proteomes" id="UP000429607"/>
    </source>
</evidence>
<name>A0A6A3J0K1_9STRA</name>
<dbReference type="EMBL" id="QXFT01002266">
    <property type="protein sequence ID" value="KAE9301020.1"/>
    <property type="molecule type" value="Genomic_DNA"/>
</dbReference>
<feature type="signal peptide" evidence="2">
    <location>
        <begin position="1"/>
        <end position="23"/>
    </location>
</feature>
<evidence type="ECO:0000313" key="4">
    <source>
        <dbReference type="EMBL" id="KAE8990520.1"/>
    </source>
</evidence>
<evidence type="ECO:0000256" key="1">
    <source>
        <dbReference type="SAM" id="MobiDB-lite"/>
    </source>
</evidence>
<evidence type="ECO:0000256" key="2">
    <source>
        <dbReference type="SAM" id="SignalP"/>
    </source>
</evidence>
<organism evidence="3 8">
    <name type="scientific">Phytophthora rubi</name>
    <dbReference type="NCBI Taxonomy" id="129364"/>
    <lineage>
        <taxon>Eukaryota</taxon>
        <taxon>Sar</taxon>
        <taxon>Stramenopiles</taxon>
        <taxon>Oomycota</taxon>
        <taxon>Peronosporomycetes</taxon>
        <taxon>Peronosporales</taxon>
        <taxon>Peronosporaceae</taxon>
        <taxon>Phytophthora</taxon>
    </lineage>
</organism>
<dbReference type="AlphaFoldDB" id="A0A6A3J0K1"/>
<sequence length="250" mass="24555">MQLNALFHAILAGVAISAASVSAACVNVSVEADATYCINGPICSGSGSTPAGSLCPTKGAVAVKDCSNNKLPSWTSAGACVAPADAVCAKIKTGAWGCVYTAKTTANATSTGMATPAPTTTAKSSNTTTNSTASVTPAPTTTAKLSNTTANSTAVTPAPTTTTAKLKTTTTNSTTAVTPAPTTTTAKTSSTTTNSTAAVTPTPTTTAKSSNTTTNSTAVTPAPTTTTAKLNTTIQFYCSSDTGTHHNGQV</sequence>
<feature type="chain" id="PRO_5036164476" description="CBM1 domain-containing protein" evidence="2">
    <location>
        <begin position="24"/>
        <end position="250"/>
    </location>
</feature>
<reference evidence="6 8" key="1">
    <citation type="submission" date="2018-09" db="EMBL/GenBank/DDBJ databases">
        <title>Genomic investigation of the strawberry pathogen Phytophthora fragariae indicates pathogenicity is determined by transcriptional variation in three key races.</title>
        <authorList>
            <person name="Adams T.M."/>
            <person name="Armitage A.D."/>
            <person name="Sobczyk M.K."/>
            <person name="Bates H.J."/>
            <person name="Dunwell J.M."/>
            <person name="Nellist C.F."/>
            <person name="Harrison R.J."/>
        </authorList>
    </citation>
    <scope>NUCLEOTIDE SEQUENCE [LARGE SCALE GENOMIC DNA]</scope>
    <source>
        <strain evidence="4 6">SCRP249</strain>
        <strain evidence="3 8">SCRP324</strain>
        <strain evidence="5 7">SCRP333</strain>
    </source>
</reference>
<feature type="region of interest" description="Disordered" evidence="1">
    <location>
        <begin position="110"/>
        <end position="222"/>
    </location>
</feature>
<gene>
    <name evidence="4" type="ORF">PR001_g21463</name>
    <name evidence="3" type="ORF">PR002_g21967</name>
    <name evidence="5" type="ORF">PR003_g22627</name>
</gene>
<evidence type="ECO:0008006" key="9">
    <source>
        <dbReference type="Google" id="ProtNLM"/>
    </source>
</evidence>
<proteinExistence type="predicted"/>
<evidence type="ECO:0000313" key="3">
    <source>
        <dbReference type="EMBL" id="KAE8987732.1"/>
    </source>
</evidence>
<accession>A0A6A3J0K1</accession>
<dbReference type="OrthoDB" id="129453at2759"/>
<dbReference type="EMBL" id="QXFV01002249">
    <property type="protein sequence ID" value="KAE8990520.1"/>
    <property type="molecule type" value="Genomic_DNA"/>
</dbReference>
<dbReference type="Proteomes" id="UP000435112">
    <property type="component" value="Unassembled WGS sequence"/>
</dbReference>
<dbReference type="EMBL" id="QXFU01002294">
    <property type="protein sequence ID" value="KAE8987732.1"/>
    <property type="molecule type" value="Genomic_DNA"/>
</dbReference>
<evidence type="ECO:0000313" key="7">
    <source>
        <dbReference type="Proteomes" id="UP000434957"/>
    </source>
</evidence>
<keyword evidence="7" id="KW-1185">Reference proteome</keyword>
<keyword evidence="2" id="KW-0732">Signal</keyword>
<dbReference type="Proteomes" id="UP000429607">
    <property type="component" value="Unassembled WGS sequence"/>
</dbReference>
<evidence type="ECO:0000313" key="5">
    <source>
        <dbReference type="EMBL" id="KAE9301020.1"/>
    </source>
</evidence>
<protein>
    <recommendedName>
        <fullName evidence="9">CBM1 domain-containing protein</fullName>
    </recommendedName>
</protein>
<evidence type="ECO:0000313" key="8">
    <source>
        <dbReference type="Proteomes" id="UP000435112"/>
    </source>
</evidence>
<comment type="caution">
    <text evidence="3">The sequence shown here is derived from an EMBL/GenBank/DDBJ whole genome shotgun (WGS) entry which is preliminary data.</text>
</comment>
<dbReference type="Proteomes" id="UP000434957">
    <property type="component" value="Unassembled WGS sequence"/>
</dbReference>